<dbReference type="Pfam" id="PF01546">
    <property type="entry name" value="Peptidase_M20"/>
    <property type="match status" value="1"/>
</dbReference>
<dbReference type="InterPro" id="IPR011650">
    <property type="entry name" value="Peptidase_M20_dimer"/>
</dbReference>
<dbReference type="STRING" id="266809.PM03_10630"/>
<evidence type="ECO:0000256" key="1">
    <source>
        <dbReference type="ARBA" id="ARBA00022801"/>
    </source>
</evidence>
<dbReference type="InterPro" id="IPR036264">
    <property type="entry name" value="Bact_exopeptidase_dim_dom"/>
</dbReference>
<organism evidence="4 5">
    <name type="scientific">Thalassobacter stenotrophicus</name>
    <dbReference type="NCBI Taxonomy" id="266809"/>
    <lineage>
        <taxon>Bacteria</taxon>
        <taxon>Pseudomonadati</taxon>
        <taxon>Pseudomonadota</taxon>
        <taxon>Alphaproteobacteria</taxon>
        <taxon>Rhodobacterales</taxon>
        <taxon>Roseobacteraceae</taxon>
        <taxon>Thalassobacter</taxon>
    </lineage>
</organism>
<dbReference type="InterPro" id="IPR017439">
    <property type="entry name" value="Amidohydrolase"/>
</dbReference>
<feature type="domain" description="Peptidase M20 dimerisation" evidence="3">
    <location>
        <begin position="186"/>
        <end position="279"/>
    </location>
</feature>
<gene>
    <name evidence="4" type="primary">yxeP_1</name>
    <name evidence="4" type="ORF">THS5294_02292</name>
</gene>
<keyword evidence="1 4" id="KW-0378">Hydrolase</keyword>
<dbReference type="EC" id="3.-.-.-" evidence="4"/>
<dbReference type="Gene3D" id="3.40.630.10">
    <property type="entry name" value="Zn peptidases"/>
    <property type="match status" value="1"/>
</dbReference>
<feature type="binding site" evidence="2">
    <location>
        <position position="358"/>
    </location>
    <ligand>
        <name>Mn(2+)</name>
        <dbReference type="ChEBI" id="CHEBI:29035"/>
        <label>2</label>
    </ligand>
</feature>
<dbReference type="CDD" id="cd05666">
    <property type="entry name" value="M20_Acy1-like"/>
    <property type="match status" value="1"/>
</dbReference>
<dbReference type="AlphaFoldDB" id="A0A0N7LTL0"/>
<protein>
    <submittedName>
        <fullName evidence="4">Putative hydrolase YxeP</fullName>
        <ecNumber evidence="4">3.-.-.-</ecNumber>
    </submittedName>
</protein>
<dbReference type="Pfam" id="PF07687">
    <property type="entry name" value="M20_dimer"/>
    <property type="match status" value="1"/>
</dbReference>
<dbReference type="Gene3D" id="3.30.70.360">
    <property type="match status" value="1"/>
</dbReference>
<reference evidence="4 5" key="1">
    <citation type="submission" date="2015-09" db="EMBL/GenBank/DDBJ databases">
        <authorList>
            <consortium name="Swine Surveillance"/>
        </authorList>
    </citation>
    <scope>NUCLEOTIDE SEQUENCE [LARGE SCALE GENOMIC DNA]</scope>
    <source>
        <strain evidence="4 5">CECT 5294</strain>
    </source>
</reference>
<dbReference type="InterPro" id="IPR002933">
    <property type="entry name" value="Peptidase_M20"/>
</dbReference>
<dbReference type="SUPFAM" id="SSF55031">
    <property type="entry name" value="Bacterial exopeptidase dimerisation domain"/>
    <property type="match status" value="1"/>
</dbReference>
<dbReference type="EMBL" id="CYRX01000031">
    <property type="protein sequence ID" value="CUH60994.1"/>
    <property type="molecule type" value="Genomic_DNA"/>
</dbReference>
<dbReference type="PANTHER" id="PTHR11014">
    <property type="entry name" value="PEPTIDASE M20 FAMILY MEMBER"/>
    <property type="match status" value="1"/>
</dbReference>
<evidence type="ECO:0000256" key="2">
    <source>
        <dbReference type="PIRSR" id="PIRSR005962-1"/>
    </source>
</evidence>
<dbReference type="RefSeq" id="WP_058123844.1">
    <property type="nucleotide sequence ID" value="NZ_CYRX01000031.1"/>
</dbReference>
<evidence type="ECO:0000313" key="4">
    <source>
        <dbReference type="EMBL" id="CUH60994.1"/>
    </source>
</evidence>
<proteinExistence type="predicted"/>
<feature type="binding site" evidence="2">
    <location>
        <position position="137"/>
    </location>
    <ligand>
        <name>Mn(2+)</name>
        <dbReference type="ChEBI" id="CHEBI:29035"/>
        <label>2</label>
    </ligand>
</feature>
<name>A0A0N7LTL0_9RHOB</name>
<dbReference type="Proteomes" id="UP000051298">
    <property type="component" value="Unassembled WGS sequence"/>
</dbReference>
<keyword evidence="2" id="KW-0464">Manganese</keyword>
<dbReference type="GO" id="GO:0050118">
    <property type="term" value="F:N-acetyldiaminopimelate deacetylase activity"/>
    <property type="evidence" value="ECO:0007669"/>
    <property type="project" value="UniProtKB-ARBA"/>
</dbReference>
<dbReference type="GO" id="GO:0019877">
    <property type="term" value="P:diaminopimelate biosynthetic process"/>
    <property type="evidence" value="ECO:0007669"/>
    <property type="project" value="UniProtKB-ARBA"/>
</dbReference>
<accession>A0A0N7LTL0</accession>
<dbReference type="FunFam" id="3.30.70.360:FF:000001">
    <property type="entry name" value="N-acetyldiaminopimelate deacetylase"/>
    <property type="match status" value="1"/>
</dbReference>
<dbReference type="NCBIfam" id="TIGR01891">
    <property type="entry name" value="amidohydrolases"/>
    <property type="match status" value="1"/>
</dbReference>
<feature type="binding site" evidence="2">
    <location>
        <position position="102"/>
    </location>
    <ligand>
        <name>Mn(2+)</name>
        <dbReference type="ChEBI" id="CHEBI:29035"/>
        <label>2</label>
    </ligand>
</feature>
<keyword evidence="2" id="KW-0479">Metal-binding</keyword>
<sequence length="386" mass="40996">MPVLNSIADLAPQMTEWRRWLHQNPEIDFACHKTAAFVAQKLREFGVDEVNEGIAQTGLVAIINGQAEGPTIGLRADMDALPMQEETGADWASLTPGAMHACGHDGHTTMLLGAAKYLSETRRFSGRVALIFQPAEEGGGGGRVMVEEGVMDRFHIHEVYALHNGPGVAPGAFWTTPGPIMAAADTFRIEITGKGGHGAAPHNTCDPITAALAIGSALHTITSRNLRSGDDLVLSVTQVHAGTADNIIPAHAWLEGTVRTFAPEVRDMAEARLTEIVAGQAASFGVQAVVNYDRGYPPTVNHPAQAQFAADVAAEIVGQSNVAPDRRPEMVAEDFAYMLEARPGAYLFIGNGDSAGLHHPGYDFNDAIAPVGASFLTRLVETAQPL</sequence>
<dbReference type="PANTHER" id="PTHR11014:SF63">
    <property type="entry name" value="METALLOPEPTIDASE, PUTATIVE (AFU_ORTHOLOGUE AFUA_6G09600)-RELATED"/>
    <property type="match status" value="1"/>
</dbReference>
<feature type="binding site" evidence="2">
    <location>
        <position position="104"/>
    </location>
    <ligand>
        <name>Mn(2+)</name>
        <dbReference type="ChEBI" id="CHEBI:29035"/>
        <label>2</label>
    </ligand>
</feature>
<evidence type="ECO:0000259" key="3">
    <source>
        <dbReference type="Pfam" id="PF07687"/>
    </source>
</evidence>
<dbReference type="eggNOG" id="COG1473">
    <property type="taxonomic scope" value="Bacteria"/>
</dbReference>
<evidence type="ECO:0000313" key="5">
    <source>
        <dbReference type="Proteomes" id="UP000051298"/>
    </source>
</evidence>
<comment type="cofactor">
    <cofactor evidence="2">
        <name>Mn(2+)</name>
        <dbReference type="ChEBI" id="CHEBI:29035"/>
    </cofactor>
    <text evidence="2">The Mn(2+) ion enhances activity.</text>
</comment>
<feature type="binding site" evidence="2">
    <location>
        <position position="163"/>
    </location>
    <ligand>
        <name>Mn(2+)</name>
        <dbReference type="ChEBI" id="CHEBI:29035"/>
        <label>2</label>
    </ligand>
</feature>
<dbReference type="SUPFAM" id="SSF53187">
    <property type="entry name" value="Zn-dependent exopeptidases"/>
    <property type="match status" value="1"/>
</dbReference>
<dbReference type="GO" id="GO:0046872">
    <property type="term" value="F:metal ion binding"/>
    <property type="evidence" value="ECO:0007669"/>
    <property type="project" value="UniProtKB-KW"/>
</dbReference>
<dbReference type="PIRSF" id="PIRSF005962">
    <property type="entry name" value="Pept_M20D_amidohydro"/>
    <property type="match status" value="1"/>
</dbReference>